<accession>A0A0W8FML0</accession>
<name>A0A0W8FML0_9ZZZZ</name>
<feature type="region of interest" description="Disordered" evidence="1">
    <location>
        <begin position="1"/>
        <end position="38"/>
    </location>
</feature>
<sequence length="49" mass="5537">MKKVNQWQKPQVEVVKRKKTKKVAGSSRNGDVRFGLGPLSPPPYLPDFV</sequence>
<gene>
    <name evidence="2" type="ORF">ASZ90_008255</name>
</gene>
<evidence type="ECO:0000256" key="1">
    <source>
        <dbReference type="SAM" id="MobiDB-lite"/>
    </source>
</evidence>
<evidence type="ECO:0000313" key="2">
    <source>
        <dbReference type="EMBL" id="KUG21985.1"/>
    </source>
</evidence>
<dbReference type="AlphaFoldDB" id="A0A0W8FML0"/>
<organism evidence="2">
    <name type="scientific">hydrocarbon metagenome</name>
    <dbReference type="NCBI Taxonomy" id="938273"/>
    <lineage>
        <taxon>unclassified sequences</taxon>
        <taxon>metagenomes</taxon>
        <taxon>ecological metagenomes</taxon>
    </lineage>
</organism>
<proteinExistence type="predicted"/>
<reference evidence="2" key="1">
    <citation type="journal article" date="2015" name="Proc. Natl. Acad. Sci. U.S.A.">
        <title>Networks of energetic and metabolic interactions define dynamics in microbial communities.</title>
        <authorList>
            <person name="Embree M."/>
            <person name="Liu J.K."/>
            <person name="Al-Bassam M.M."/>
            <person name="Zengler K."/>
        </authorList>
    </citation>
    <scope>NUCLEOTIDE SEQUENCE</scope>
</reference>
<dbReference type="EMBL" id="LNQE01000999">
    <property type="protein sequence ID" value="KUG21985.1"/>
    <property type="molecule type" value="Genomic_DNA"/>
</dbReference>
<comment type="caution">
    <text evidence="2">The sequence shown here is derived from an EMBL/GenBank/DDBJ whole genome shotgun (WGS) entry which is preliminary data.</text>
</comment>
<protein>
    <submittedName>
        <fullName evidence="2">Uncharacterized protein</fullName>
    </submittedName>
</protein>